<feature type="compositionally biased region" description="Basic and acidic residues" evidence="1">
    <location>
        <begin position="56"/>
        <end position="65"/>
    </location>
</feature>
<dbReference type="Proteomes" id="UP000823388">
    <property type="component" value="Chromosome 7K"/>
</dbReference>
<comment type="caution">
    <text evidence="3">The sequence shown here is derived from an EMBL/GenBank/DDBJ whole genome shotgun (WGS) entry which is preliminary data.</text>
</comment>
<reference evidence="3" key="1">
    <citation type="submission" date="2020-05" db="EMBL/GenBank/DDBJ databases">
        <title>WGS assembly of Panicum virgatum.</title>
        <authorList>
            <person name="Lovell J.T."/>
            <person name="Jenkins J."/>
            <person name="Shu S."/>
            <person name="Juenger T.E."/>
            <person name="Schmutz J."/>
        </authorList>
    </citation>
    <scope>NUCLEOTIDE SEQUENCE</scope>
    <source>
        <strain evidence="3">AP13</strain>
    </source>
</reference>
<name>A0A8T0Q9Z0_PANVG</name>
<feature type="signal peptide" evidence="2">
    <location>
        <begin position="1"/>
        <end position="19"/>
    </location>
</feature>
<gene>
    <name evidence="3" type="ORF">PVAP13_7KG024200</name>
</gene>
<accession>A0A8T0Q9Z0</accession>
<organism evidence="3 4">
    <name type="scientific">Panicum virgatum</name>
    <name type="common">Blackwell switchgrass</name>
    <dbReference type="NCBI Taxonomy" id="38727"/>
    <lineage>
        <taxon>Eukaryota</taxon>
        <taxon>Viridiplantae</taxon>
        <taxon>Streptophyta</taxon>
        <taxon>Embryophyta</taxon>
        <taxon>Tracheophyta</taxon>
        <taxon>Spermatophyta</taxon>
        <taxon>Magnoliopsida</taxon>
        <taxon>Liliopsida</taxon>
        <taxon>Poales</taxon>
        <taxon>Poaceae</taxon>
        <taxon>PACMAD clade</taxon>
        <taxon>Panicoideae</taxon>
        <taxon>Panicodae</taxon>
        <taxon>Paniceae</taxon>
        <taxon>Panicinae</taxon>
        <taxon>Panicum</taxon>
        <taxon>Panicum sect. Hiantes</taxon>
    </lineage>
</organism>
<evidence type="ECO:0000313" key="3">
    <source>
        <dbReference type="EMBL" id="KAG2570713.1"/>
    </source>
</evidence>
<dbReference type="AlphaFoldDB" id="A0A8T0Q9Z0"/>
<proteinExistence type="predicted"/>
<sequence length="65" mass="7202">MKIVLCAVLMLLVISNCTAEMPPMMAAQMEHAELEGQAKAVPKCDKRYDPCSPPGQRDDPTYHLN</sequence>
<protein>
    <submittedName>
        <fullName evidence="3">Uncharacterized protein</fullName>
    </submittedName>
</protein>
<feature type="region of interest" description="Disordered" evidence="1">
    <location>
        <begin position="45"/>
        <end position="65"/>
    </location>
</feature>
<evidence type="ECO:0000313" key="4">
    <source>
        <dbReference type="Proteomes" id="UP000823388"/>
    </source>
</evidence>
<dbReference type="EMBL" id="CM029049">
    <property type="protein sequence ID" value="KAG2570713.1"/>
    <property type="molecule type" value="Genomic_DNA"/>
</dbReference>
<keyword evidence="2" id="KW-0732">Signal</keyword>
<keyword evidence="4" id="KW-1185">Reference proteome</keyword>
<evidence type="ECO:0000256" key="2">
    <source>
        <dbReference type="SAM" id="SignalP"/>
    </source>
</evidence>
<evidence type="ECO:0000256" key="1">
    <source>
        <dbReference type="SAM" id="MobiDB-lite"/>
    </source>
</evidence>
<feature type="chain" id="PRO_5035879134" evidence="2">
    <location>
        <begin position="20"/>
        <end position="65"/>
    </location>
</feature>